<evidence type="ECO:0008006" key="3">
    <source>
        <dbReference type="Google" id="ProtNLM"/>
    </source>
</evidence>
<dbReference type="STRING" id="42253.NITMOv2_1600"/>
<dbReference type="OrthoDB" id="9789044at2"/>
<protein>
    <recommendedName>
        <fullName evidence="3">Precorrin-3B C(17)-methyltransferase</fullName>
    </recommendedName>
</protein>
<evidence type="ECO:0000313" key="1">
    <source>
        <dbReference type="EMBL" id="ALA58024.1"/>
    </source>
</evidence>
<evidence type="ECO:0000313" key="2">
    <source>
        <dbReference type="Proteomes" id="UP000069205"/>
    </source>
</evidence>
<sequence length="137" mass="15231">MARVGRLAGAILAETEGQFFLVGNPKEPCDFAAVGFEPPGVINALERPFVRLLPARSVQVQQPYLTMEIEGETLARLLVDRFVIQRNGSVSDRLWRLVIDPKGDERAVCDGGIEGRWLGEIPAEIWQVVRETVLKCT</sequence>
<organism evidence="1 2">
    <name type="scientific">Nitrospira moscoviensis</name>
    <dbReference type="NCBI Taxonomy" id="42253"/>
    <lineage>
        <taxon>Bacteria</taxon>
        <taxon>Pseudomonadati</taxon>
        <taxon>Nitrospirota</taxon>
        <taxon>Nitrospiria</taxon>
        <taxon>Nitrospirales</taxon>
        <taxon>Nitrospiraceae</taxon>
        <taxon>Nitrospira</taxon>
    </lineage>
</organism>
<gene>
    <name evidence="1" type="ORF">NITMOv2_1600</name>
</gene>
<dbReference type="KEGG" id="nmv:NITMOv2_1600"/>
<dbReference type="Proteomes" id="UP000069205">
    <property type="component" value="Chromosome"/>
</dbReference>
<keyword evidence="2" id="KW-1185">Reference proteome</keyword>
<dbReference type="EMBL" id="CP011801">
    <property type="protein sequence ID" value="ALA58024.1"/>
    <property type="molecule type" value="Genomic_DNA"/>
</dbReference>
<dbReference type="PATRIC" id="fig|42253.5.peg.1572"/>
<dbReference type="AlphaFoldDB" id="A0A0K2GAY4"/>
<dbReference type="RefSeq" id="WP_053379248.1">
    <property type="nucleotide sequence ID" value="NZ_CP011801.1"/>
</dbReference>
<accession>A0A0K2GAY4</accession>
<proteinExistence type="predicted"/>
<reference evidence="1 2" key="1">
    <citation type="journal article" date="2015" name="Proc. Natl. Acad. Sci. U.S.A.">
        <title>Expanded metabolic versatility of ubiquitous nitrite-oxidizing bacteria from the genus Nitrospira.</title>
        <authorList>
            <person name="Koch H."/>
            <person name="Lucker S."/>
            <person name="Albertsen M."/>
            <person name="Kitzinger K."/>
            <person name="Herbold C."/>
            <person name="Spieck E."/>
            <person name="Nielsen P.H."/>
            <person name="Wagner M."/>
            <person name="Daims H."/>
        </authorList>
    </citation>
    <scope>NUCLEOTIDE SEQUENCE [LARGE SCALE GENOMIC DNA]</scope>
    <source>
        <strain evidence="1 2">NSP M-1</strain>
    </source>
</reference>
<name>A0A0K2GAY4_NITMO</name>